<gene>
    <name evidence="1" type="ORF">L2764_08330</name>
</gene>
<sequence length="69" mass="8143">MQTHNTSVKIGWVKPVMLERLKGITYDALKKKRPLLEEGHHWRKAGDGVIYYHFEAFDEWLENSYRPAG</sequence>
<reference evidence="1 2" key="1">
    <citation type="submission" date="2022-01" db="EMBL/GenBank/DDBJ databases">
        <title>Whole genome-based taxonomy of the Shewanellaceae.</title>
        <authorList>
            <person name="Martin-Rodriguez A.J."/>
        </authorList>
    </citation>
    <scope>NUCLEOTIDE SEQUENCE [LARGE SCALE GENOMIC DNA]</scope>
    <source>
        <strain evidence="1 2">DSM 17177</strain>
    </source>
</reference>
<name>A0ABT0LAT7_9GAMM</name>
<keyword evidence="2" id="KW-1185">Reference proteome</keyword>
<organism evidence="1 2">
    <name type="scientific">Shewanella surugensis</name>
    <dbReference type="NCBI Taxonomy" id="212020"/>
    <lineage>
        <taxon>Bacteria</taxon>
        <taxon>Pseudomonadati</taxon>
        <taxon>Pseudomonadota</taxon>
        <taxon>Gammaproteobacteria</taxon>
        <taxon>Alteromonadales</taxon>
        <taxon>Shewanellaceae</taxon>
        <taxon>Shewanella</taxon>
    </lineage>
</organism>
<protein>
    <recommendedName>
        <fullName evidence="3">Excisionase</fullName>
    </recommendedName>
</protein>
<dbReference type="RefSeq" id="WP_248939760.1">
    <property type="nucleotide sequence ID" value="NZ_JAKIKS010000024.1"/>
</dbReference>
<dbReference type="EMBL" id="JAKIKS010000024">
    <property type="protein sequence ID" value="MCL1124480.1"/>
    <property type="molecule type" value="Genomic_DNA"/>
</dbReference>
<evidence type="ECO:0000313" key="2">
    <source>
        <dbReference type="Proteomes" id="UP001203423"/>
    </source>
</evidence>
<accession>A0ABT0LAT7</accession>
<comment type="caution">
    <text evidence="1">The sequence shown here is derived from an EMBL/GenBank/DDBJ whole genome shotgun (WGS) entry which is preliminary data.</text>
</comment>
<evidence type="ECO:0008006" key="3">
    <source>
        <dbReference type="Google" id="ProtNLM"/>
    </source>
</evidence>
<evidence type="ECO:0000313" key="1">
    <source>
        <dbReference type="EMBL" id="MCL1124480.1"/>
    </source>
</evidence>
<dbReference type="Proteomes" id="UP001203423">
    <property type="component" value="Unassembled WGS sequence"/>
</dbReference>
<proteinExistence type="predicted"/>